<keyword evidence="3" id="KW-1185">Reference proteome</keyword>
<evidence type="ECO:0000313" key="3">
    <source>
        <dbReference type="Proteomes" id="UP000269721"/>
    </source>
</evidence>
<feature type="region of interest" description="Disordered" evidence="1">
    <location>
        <begin position="186"/>
        <end position="217"/>
    </location>
</feature>
<evidence type="ECO:0000256" key="1">
    <source>
        <dbReference type="SAM" id="MobiDB-lite"/>
    </source>
</evidence>
<gene>
    <name evidence="2" type="ORF">BDK51DRAFT_43845</name>
</gene>
<feature type="compositionally biased region" description="Pro residues" evidence="1">
    <location>
        <begin position="23"/>
        <end position="45"/>
    </location>
</feature>
<evidence type="ECO:0000313" key="2">
    <source>
        <dbReference type="EMBL" id="RKO84888.1"/>
    </source>
</evidence>
<feature type="region of interest" description="Disordered" evidence="1">
    <location>
        <begin position="1"/>
        <end position="88"/>
    </location>
</feature>
<proteinExistence type="predicted"/>
<dbReference type="Proteomes" id="UP000269721">
    <property type="component" value="Unassembled WGS sequence"/>
</dbReference>
<feature type="compositionally biased region" description="Basic and acidic residues" evidence="1">
    <location>
        <begin position="193"/>
        <end position="213"/>
    </location>
</feature>
<feature type="compositionally biased region" description="Pro residues" evidence="1">
    <location>
        <begin position="53"/>
        <end position="65"/>
    </location>
</feature>
<feature type="compositionally biased region" description="Low complexity" evidence="1">
    <location>
        <begin position="66"/>
        <end position="75"/>
    </location>
</feature>
<sequence>MQHPQDPSGPHRHSLPAHSPSHLGPPPPSPHHPHPPRSPPPPPLLTPQVSQPVRPPPTHPAPHAPYPSASANTPTSQPPPLAPLPLLRERSPLPDGWISLSETPVTYQDAPVRILEDFSELELTCPHSAVITPLDPSHLSSTPSTPSTRVIIDQSVLTAVLDQAYSDTRFNSFGFLGGRFLHLPAPNTAANPHSEDAGKGKEGAEGEKGKQKEQEEDLTEVCYITQMLLQGAGGS</sequence>
<organism evidence="2 3">
    <name type="scientific">Blyttiomyces helicus</name>
    <dbReference type="NCBI Taxonomy" id="388810"/>
    <lineage>
        <taxon>Eukaryota</taxon>
        <taxon>Fungi</taxon>
        <taxon>Fungi incertae sedis</taxon>
        <taxon>Chytridiomycota</taxon>
        <taxon>Chytridiomycota incertae sedis</taxon>
        <taxon>Chytridiomycetes</taxon>
        <taxon>Chytridiomycetes incertae sedis</taxon>
        <taxon>Blyttiomyces</taxon>
    </lineage>
</organism>
<accession>A0A4P9W278</accession>
<feature type="non-terminal residue" evidence="2">
    <location>
        <position position="235"/>
    </location>
</feature>
<name>A0A4P9W278_9FUNG</name>
<dbReference type="EMBL" id="KZ999633">
    <property type="protein sequence ID" value="RKO84888.1"/>
    <property type="molecule type" value="Genomic_DNA"/>
</dbReference>
<reference evidence="3" key="1">
    <citation type="journal article" date="2018" name="Nat. Microbiol.">
        <title>Leveraging single-cell genomics to expand the fungal tree of life.</title>
        <authorList>
            <person name="Ahrendt S.R."/>
            <person name="Quandt C.A."/>
            <person name="Ciobanu D."/>
            <person name="Clum A."/>
            <person name="Salamov A."/>
            <person name="Andreopoulos B."/>
            <person name="Cheng J.F."/>
            <person name="Woyke T."/>
            <person name="Pelin A."/>
            <person name="Henrissat B."/>
            <person name="Reynolds N.K."/>
            <person name="Benny G.L."/>
            <person name="Smith M.E."/>
            <person name="James T.Y."/>
            <person name="Grigoriev I.V."/>
        </authorList>
    </citation>
    <scope>NUCLEOTIDE SEQUENCE [LARGE SCALE GENOMIC DNA]</scope>
</reference>
<dbReference type="AlphaFoldDB" id="A0A4P9W278"/>
<protein>
    <submittedName>
        <fullName evidence="2">Uncharacterized protein</fullName>
    </submittedName>
</protein>
<dbReference type="OrthoDB" id="2159969at2759"/>